<dbReference type="EMBL" id="JACBYE010000046">
    <property type="protein sequence ID" value="NYS94853.1"/>
    <property type="molecule type" value="Genomic_DNA"/>
</dbReference>
<reference evidence="2 3" key="1">
    <citation type="submission" date="2020-07" db="EMBL/GenBank/DDBJ databases">
        <title>MOT database genomes.</title>
        <authorList>
            <person name="Joseph S."/>
            <person name="Aduse-Opoku J."/>
            <person name="Hashim A."/>
            <person name="Wade W."/>
            <person name="Curtis M."/>
        </authorList>
    </citation>
    <scope>NUCLEOTIDE SEQUENCE [LARGE SCALE GENOMIC DNA]</scope>
    <source>
        <strain evidence="2 3">DSM 100099</strain>
    </source>
</reference>
<evidence type="ECO:0000313" key="2">
    <source>
        <dbReference type="EMBL" id="NYS94853.1"/>
    </source>
</evidence>
<proteinExistence type="predicted"/>
<name>A0A853F003_9MICO</name>
<dbReference type="InterPro" id="IPR002645">
    <property type="entry name" value="STAS_dom"/>
</dbReference>
<accession>A0A853F003</accession>
<keyword evidence="3" id="KW-1185">Reference proteome</keyword>
<comment type="caution">
    <text evidence="2">The sequence shown here is derived from an EMBL/GenBank/DDBJ whole genome shotgun (WGS) entry which is preliminary data.</text>
</comment>
<dbReference type="Proteomes" id="UP000561011">
    <property type="component" value="Unassembled WGS sequence"/>
</dbReference>
<dbReference type="Gene3D" id="3.30.750.24">
    <property type="entry name" value="STAS domain"/>
    <property type="match status" value="1"/>
</dbReference>
<protein>
    <submittedName>
        <fullName evidence="2">STAS domain-containing protein</fullName>
    </submittedName>
</protein>
<dbReference type="SUPFAM" id="SSF52091">
    <property type="entry name" value="SpoIIaa-like"/>
    <property type="match status" value="1"/>
</dbReference>
<evidence type="ECO:0000259" key="1">
    <source>
        <dbReference type="PROSITE" id="PS50801"/>
    </source>
</evidence>
<dbReference type="Pfam" id="PF01740">
    <property type="entry name" value="STAS"/>
    <property type="match status" value="1"/>
</dbReference>
<sequence length="121" mass="13568">MDNRKTTSGRFSLDDASPHLWVLSGEVDVVVNARFREVWPADRRSLEPVEVHMGDVTFIDSSGLRILYEALKVTPEGQRPVLVDVPERAQWIIDVTGLTSRFDFRTTTSPSDDDLPLADLG</sequence>
<evidence type="ECO:0000313" key="3">
    <source>
        <dbReference type="Proteomes" id="UP000561011"/>
    </source>
</evidence>
<gene>
    <name evidence="2" type="ORF">HZZ10_15150</name>
</gene>
<dbReference type="CDD" id="cd07043">
    <property type="entry name" value="STAS_anti-anti-sigma_factors"/>
    <property type="match status" value="1"/>
</dbReference>
<dbReference type="InterPro" id="IPR036513">
    <property type="entry name" value="STAS_dom_sf"/>
</dbReference>
<dbReference type="RefSeq" id="WP_179914133.1">
    <property type="nucleotide sequence ID" value="NZ_JACBYE010000046.1"/>
</dbReference>
<dbReference type="AlphaFoldDB" id="A0A853F003"/>
<dbReference type="PROSITE" id="PS50801">
    <property type="entry name" value="STAS"/>
    <property type="match status" value="1"/>
</dbReference>
<organism evidence="2 3">
    <name type="scientific">Sanguibacter inulinus</name>
    <dbReference type="NCBI Taxonomy" id="60922"/>
    <lineage>
        <taxon>Bacteria</taxon>
        <taxon>Bacillati</taxon>
        <taxon>Actinomycetota</taxon>
        <taxon>Actinomycetes</taxon>
        <taxon>Micrococcales</taxon>
        <taxon>Sanguibacteraceae</taxon>
        <taxon>Sanguibacter</taxon>
    </lineage>
</organism>
<feature type="domain" description="STAS" evidence="1">
    <location>
        <begin position="23"/>
        <end position="118"/>
    </location>
</feature>